<gene>
    <name evidence="1" type="ORF">NCTC7304_01632</name>
</gene>
<accession>A0A379STC1</accession>
<dbReference type="Proteomes" id="UP000254762">
    <property type="component" value="Unassembled WGS sequence"/>
</dbReference>
<sequence length="375" mass="42167">MLKPIFYSASAKVPQYPETDKAENTGCTSLSSDIQHVKNVVEDVQAFPESRTVSGSVSAAYRLSFEEAFCGLSNEERKKVYGRLFGKQVLAHINSICQRDADIIREKALRRVSRECGAEIDCVSLLNKMVDILQNARLTINFNAAKIDFVSLLKNKQYLNSHAIGCRPGDLPAYNVGRDSVETKTFELGKLADSPYAPYGQTGGFSLAYTPQNRNFSPTSRPIYAALDFLKGAHGGASSYGKSFFELNDNVKTNCTFSPFDIYGHRFGLDTSKLSTFWHMEKLIAFCQDDLFGYNCFKSLVKMAKGEKFSAHSNYGTGYEGNYIEAHIHGDVYLFRDIKHVHLYMKESSYSKNQLDDYAKQINQALNRNCIILYQ</sequence>
<protein>
    <submittedName>
        <fullName evidence="1">Bacteriophage protein</fullName>
    </submittedName>
</protein>
<evidence type="ECO:0000313" key="2">
    <source>
        <dbReference type="Proteomes" id="UP000254762"/>
    </source>
</evidence>
<name>A0A379STC1_SALER</name>
<organism evidence="1 2">
    <name type="scientific">Salmonella enterica subsp. arizonae</name>
    <dbReference type="NCBI Taxonomy" id="59203"/>
    <lineage>
        <taxon>Bacteria</taxon>
        <taxon>Pseudomonadati</taxon>
        <taxon>Pseudomonadota</taxon>
        <taxon>Gammaproteobacteria</taxon>
        <taxon>Enterobacterales</taxon>
        <taxon>Enterobacteriaceae</taxon>
        <taxon>Salmonella</taxon>
    </lineage>
</organism>
<evidence type="ECO:0000313" key="1">
    <source>
        <dbReference type="EMBL" id="SUG32205.1"/>
    </source>
</evidence>
<dbReference type="EMBL" id="UGXD01000002">
    <property type="protein sequence ID" value="SUG32205.1"/>
    <property type="molecule type" value="Genomic_DNA"/>
</dbReference>
<proteinExistence type="predicted"/>
<dbReference type="InterPro" id="IPR022074">
    <property type="entry name" value="DUF3626"/>
</dbReference>
<dbReference type="Pfam" id="PF12294">
    <property type="entry name" value="DUF3626"/>
    <property type="match status" value="1"/>
</dbReference>
<dbReference type="AlphaFoldDB" id="A0A379STC1"/>
<reference evidence="1 2" key="1">
    <citation type="submission" date="2018-06" db="EMBL/GenBank/DDBJ databases">
        <authorList>
            <consortium name="Pathogen Informatics"/>
            <person name="Doyle S."/>
        </authorList>
    </citation>
    <scope>NUCLEOTIDE SEQUENCE [LARGE SCALE GENOMIC DNA]</scope>
    <source>
        <strain evidence="1 2">NCTC7304</strain>
    </source>
</reference>